<dbReference type="SUPFAM" id="SSF55545">
    <property type="entry name" value="beta-N-acetylhexosaminidase-like domain"/>
    <property type="match status" value="1"/>
</dbReference>
<feature type="active site" description="Proton donor" evidence="6">
    <location>
        <position position="350"/>
    </location>
</feature>
<dbReference type="GO" id="GO:0030203">
    <property type="term" value="P:glycosaminoglycan metabolic process"/>
    <property type="evidence" value="ECO:0007669"/>
    <property type="project" value="TreeGrafter"/>
</dbReference>
<evidence type="ECO:0000256" key="6">
    <source>
        <dbReference type="PIRSR" id="PIRSR625705-1"/>
    </source>
</evidence>
<dbReference type="InterPro" id="IPR025705">
    <property type="entry name" value="Beta_hexosaminidase_sua/sub"/>
</dbReference>
<protein>
    <recommendedName>
        <fullName evidence="3">beta-N-acetylhexosaminidase</fullName>
        <ecNumber evidence="3">3.2.1.52</ecNumber>
    </recommendedName>
</protein>
<keyword evidence="4 9" id="KW-0378">Hydrolase</keyword>
<proteinExistence type="inferred from homology"/>
<dbReference type="GO" id="GO:0004563">
    <property type="term" value="F:beta-N-acetylhexosaminidase activity"/>
    <property type="evidence" value="ECO:0007669"/>
    <property type="project" value="UniProtKB-EC"/>
</dbReference>
<dbReference type="Gene3D" id="2.60.120.260">
    <property type="entry name" value="Galactose-binding domain-like"/>
    <property type="match status" value="1"/>
</dbReference>
<dbReference type="InterPro" id="IPR015883">
    <property type="entry name" value="Glyco_hydro_20_cat"/>
</dbReference>
<dbReference type="Gene3D" id="3.20.20.80">
    <property type="entry name" value="Glycosidases"/>
    <property type="match status" value="1"/>
</dbReference>
<accession>E6MSG0</accession>
<evidence type="ECO:0000256" key="3">
    <source>
        <dbReference type="ARBA" id="ARBA00012663"/>
    </source>
</evidence>
<dbReference type="CDD" id="cd06563">
    <property type="entry name" value="GH20_chitobiase-like"/>
    <property type="match status" value="1"/>
</dbReference>
<evidence type="ECO:0000256" key="2">
    <source>
        <dbReference type="ARBA" id="ARBA00006285"/>
    </source>
</evidence>
<dbReference type="PRINTS" id="PR00738">
    <property type="entry name" value="GLHYDRLASE20"/>
</dbReference>
<dbReference type="EMBL" id="AEQO01000189">
    <property type="protein sequence ID" value="EFV03419.1"/>
    <property type="molecule type" value="Genomic_DNA"/>
</dbReference>
<dbReference type="HOGENOM" id="CLU_007082_5_0_10"/>
<organism evidence="9 10">
    <name type="scientific">Segatella salivae DSM 15606</name>
    <dbReference type="NCBI Taxonomy" id="888832"/>
    <lineage>
        <taxon>Bacteria</taxon>
        <taxon>Pseudomonadati</taxon>
        <taxon>Bacteroidota</taxon>
        <taxon>Bacteroidia</taxon>
        <taxon>Bacteroidales</taxon>
        <taxon>Prevotellaceae</taxon>
        <taxon>Segatella</taxon>
    </lineage>
</organism>
<dbReference type="Proteomes" id="UP000003874">
    <property type="component" value="Unassembled WGS sequence"/>
</dbReference>
<dbReference type="eggNOG" id="COG3525">
    <property type="taxonomic scope" value="Bacteria"/>
</dbReference>
<name>E6MSG0_9BACT</name>
<dbReference type="PANTHER" id="PTHR22600">
    <property type="entry name" value="BETA-HEXOSAMINIDASE"/>
    <property type="match status" value="1"/>
</dbReference>
<dbReference type="PANTHER" id="PTHR22600:SF57">
    <property type="entry name" value="BETA-N-ACETYLHEXOSAMINIDASE"/>
    <property type="match status" value="1"/>
</dbReference>
<evidence type="ECO:0000313" key="10">
    <source>
        <dbReference type="Proteomes" id="UP000003874"/>
    </source>
</evidence>
<dbReference type="GO" id="GO:0016020">
    <property type="term" value="C:membrane"/>
    <property type="evidence" value="ECO:0007669"/>
    <property type="project" value="TreeGrafter"/>
</dbReference>
<dbReference type="GO" id="GO:0005975">
    <property type="term" value="P:carbohydrate metabolic process"/>
    <property type="evidence" value="ECO:0007669"/>
    <property type="project" value="InterPro"/>
</dbReference>
<evidence type="ECO:0000256" key="1">
    <source>
        <dbReference type="ARBA" id="ARBA00001231"/>
    </source>
</evidence>
<dbReference type="Gene3D" id="3.30.379.10">
    <property type="entry name" value="Chitobiase/beta-hexosaminidase domain 2-like"/>
    <property type="match status" value="1"/>
</dbReference>
<comment type="similarity">
    <text evidence="2">Belongs to the glycosyl hydrolase 20 family.</text>
</comment>
<dbReference type="InterPro" id="IPR017853">
    <property type="entry name" value="GH"/>
</dbReference>
<dbReference type="SUPFAM" id="SSF51445">
    <property type="entry name" value="(Trans)glycosidases"/>
    <property type="match status" value="1"/>
</dbReference>
<dbReference type="EC" id="3.2.1.52" evidence="3"/>
<comment type="catalytic activity">
    <reaction evidence="1">
        <text>Hydrolysis of terminal non-reducing N-acetyl-D-hexosamine residues in N-acetyl-beta-D-hexosaminides.</text>
        <dbReference type="EC" id="3.2.1.52"/>
    </reaction>
</comment>
<gene>
    <name evidence="9" type="primary">nagZ3</name>
    <name evidence="9" type="ORF">HMPREF9420_2428</name>
</gene>
<comment type="caution">
    <text evidence="9">The sequence shown here is derived from an EMBL/GenBank/DDBJ whole genome shotgun (WGS) entry which is preliminary data.</text>
</comment>
<dbReference type="Pfam" id="PF02838">
    <property type="entry name" value="Glyco_hydro_20b"/>
    <property type="match status" value="1"/>
</dbReference>
<keyword evidence="10" id="KW-1185">Reference proteome</keyword>
<keyword evidence="5 9" id="KW-0326">Glycosidase</keyword>
<evidence type="ECO:0000256" key="5">
    <source>
        <dbReference type="ARBA" id="ARBA00023295"/>
    </source>
</evidence>
<dbReference type="InterPro" id="IPR029018">
    <property type="entry name" value="Hex-like_dom2"/>
</dbReference>
<sequence length="713" mass="81278">MFSSWHSYQRMPHIVTLDEMKKITILGITALLTACFSFVGHAQNLIPKPQSIVKTEGTLAISQLKGVMTNLNEKEFAQLKAFIPQTKSLKLNPKKLRSAHKDAGGYLQLICTGNAQQARLASDNVRLQGYTLKVSRRGVTIKAPTSMGLFYGLQTLRQLEDHGKLPYVDITDQPKYAYRGIMIDCSRHFFPIDVLKKQIEAMAYYKFDRFHWHLVDGGGWRLESKKYPRLTSETAYRTQEDWQKWWNEGDRKFCHKDTPGAYGGYYTQDEVRDLVAYAAARHITVIPEIEMPGHSNEVLWAYPELACEGKVHGQSDLCVGKDSTYRFLEDVLTEVMSLFPSTYIHIGGDEAERKTWATCPDCIREMQANGLKTTAELQGHFTEKIEQFLNRHGRKLMGWDEIMEGKLAPNAAVMSWRGFKAGLEAAQKGHPVVMTPGAFCYLDHYQDAPMTQPRAQGGYVTLEKTYSYEPLPDSCKTPETEANIEGLQGNAWTEYIPTAEHLEYMIYPRALALAEIGWTSGPKDYANFRKRALHAIDFLKQKGYHPFDLAHEKGDREEFRSGMNHEALHKKVTYLSHYAPQYRAEGDNTLTNGIGGNWGYTEGKWQGFIDPKGVDVIIDMEKITDIKDVQINFMQQPASVIYTPSSVEIEVSNDGKNFTKVDKTRCDIQPTGGYLIYPYHWKGLAKGRYVHIKAELHEPDSWLFIDEIMINRK</sequence>
<evidence type="ECO:0000256" key="4">
    <source>
        <dbReference type="ARBA" id="ARBA00022801"/>
    </source>
</evidence>
<evidence type="ECO:0000313" key="9">
    <source>
        <dbReference type="EMBL" id="EFV03419.1"/>
    </source>
</evidence>
<dbReference type="InterPro" id="IPR008979">
    <property type="entry name" value="Galactose-bd-like_sf"/>
</dbReference>
<evidence type="ECO:0000259" key="8">
    <source>
        <dbReference type="Pfam" id="PF02838"/>
    </source>
</evidence>
<dbReference type="STRING" id="888832.HMPREF9420_2428"/>
<feature type="domain" description="Beta-hexosaminidase bacterial type N-terminal" evidence="8">
    <location>
        <begin position="43"/>
        <end position="173"/>
    </location>
</feature>
<evidence type="ECO:0000259" key="7">
    <source>
        <dbReference type="Pfam" id="PF00728"/>
    </source>
</evidence>
<dbReference type="InterPro" id="IPR015882">
    <property type="entry name" value="HEX_bac_N"/>
</dbReference>
<reference evidence="9 10" key="1">
    <citation type="submission" date="2010-12" db="EMBL/GenBank/DDBJ databases">
        <authorList>
            <person name="Muzny D."/>
            <person name="Qin X."/>
            <person name="Deng J."/>
            <person name="Jiang H."/>
            <person name="Liu Y."/>
            <person name="Qu J."/>
            <person name="Song X.-Z."/>
            <person name="Zhang L."/>
            <person name="Thornton R."/>
            <person name="Coyle M."/>
            <person name="Francisco L."/>
            <person name="Jackson L."/>
            <person name="Javaid M."/>
            <person name="Korchina V."/>
            <person name="Kovar C."/>
            <person name="Mata R."/>
            <person name="Mathew T."/>
            <person name="Ngo R."/>
            <person name="Nguyen L."/>
            <person name="Nguyen N."/>
            <person name="Okwuonu G."/>
            <person name="Ongeri F."/>
            <person name="Pham C."/>
            <person name="Simmons D."/>
            <person name="Wilczek-Boney K."/>
            <person name="Hale W."/>
            <person name="Jakkamsetti A."/>
            <person name="Pham P."/>
            <person name="Ruth R."/>
            <person name="San Lucas F."/>
            <person name="Warren J."/>
            <person name="Zhang J."/>
            <person name="Zhao Z."/>
            <person name="Zhou C."/>
            <person name="Zhu D."/>
            <person name="Lee S."/>
            <person name="Bess C."/>
            <person name="Blankenburg K."/>
            <person name="Forbes L."/>
            <person name="Fu Q."/>
            <person name="Gubbala S."/>
            <person name="Hirani K."/>
            <person name="Jayaseelan J.C."/>
            <person name="Lara F."/>
            <person name="Munidasa M."/>
            <person name="Palculict T."/>
            <person name="Patil S."/>
            <person name="Pu L.-L."/>
            <person name="Saada N."/>
            <person name="Tang L."/>
            <person name="Weissenberger G."/>
            <person name="Zhu Y."/>
            <person name="Hemphill L."/>
            <person name="Shang Y."/>
            <person name="Youmans B."/>
            <person name="Ayvaz T."/>
            <person name="Ross M."/>
            <person name="Santibanez J."/>
            <person name="Aqrawi P."/>
            <person name="Gross S."/>
            <person name="Joshi V."/>
            <person name="Fowler G."/>
            <person name="Nazareth L."/>
            <person name="Reid J."/>
            <person name="Worley K."/>
            <person name="Petrosino J."/>
            <person name="Highlander S."/>
            <person name="Gibbs R."/>
        </authorList>
    </citation>
    <scope>NUCLEOTIDE SEQUENCE [LARGE SCALE GENOMIC DNA]</scope>
    <source>
        <strain evidence="9 10">DSM 15606</strain>
    </source>
</reference>
<dbReference type="AlphaFoldDB" id="E6MSG0"/>
<feature type="domain" description="Glycoside hydrolase family 20 catalytic" evidence="7">
    <location>
        <begin position="176"/>
        <end position="519"/>
    </location>
</feature>
<dbReference type="SUPFAM" id="SSF49785">
    <property type="entry name" value="Galactose-binding domain-like"/>
    <property type="match status" value="1"/>
</dbReference>
<dbReference type="Pfam" id="PF00728">
    <property type="entry name" value="Glyco_hydro_20"/>
    <property type="match status" value="1"/>
</dbReference>